<dbReference type="CDD" id="cd00190">
    <property type="entry name" value="Tryp_SPc"/>
    <property type="match status" value="1"/>
</dbReference>
<dbReference type="InterPro" id="IPR009003">
    <property type="entry name" value="Peptidase_S1_PA"/>
</dbReference>
<sequence>NYQLLVTSLPLLDCRFPRCGAGPHRVCGAAPLNTRSDTRIVGGQEAAAGAWPWQAQLVIQGGLCGGSLINSQWVLSAAHCFKSTSTSGVTVYLGLQSLTSSANVVSRSAAQIIVHPDYNSNTNDNDVALVQLFSAVTFTNYVRPVCLAADGSVFPSGLDCWVTGNVQHLNSPAQNISQTLQEVDVPIVSNSQCSASYSTLTNNMLCAGLTNGGKDSCQGDSGGPLVTKNGTVWVQAGVVSYGNGCAQPGYPGVYARISNYQTWINSQVSGEQPGYISFQGHDSTTSLLTSQSCWDVVAVHHRSTTASIWTIQGCTAVISEQVCLKINLHVRLGPLGPVLLVSSG</sequence>
<dbReference type="Ensembl" id="ENSXCOT00000014887.1">
    <property type="protein sequence ID" value="ENSXCOP00000014701.1"/>
    <property type="gene ID" value="ENSXCOG00000007146.1"/>
</dbReference>
<dbReference type="SMART" id="SM00020">
    <property type="entry name" value="Tryp_SPc"/>
    <property type="match status" value="1"/>
</dbReference>
<dbReference type="PROSITE" id="PS50240">
    <property type="entry name" value="TRYPSIN_DOM"/>
    <property type="match status" value="1"/>
</dbReference>
<reference evidence="9" key="1">
    <citation type="submission" date="2025-08" db="UniProtKB">
        <authorList>
            <consortium name="Ensembl"/>
        </authorList>
    </citation>
    <scope>IDENTIFICATION</scope>
</reference>
<dbReference type="Proteomes" id="UP000261380">
    <property type="component" value="Unplaced"/>
</dbReference>
<evidence type="ECO:0000256" key="1">
    <source>
        <dbReference type="ARBA" id="ARBA00022670"/>
    </source>
</evidence>
<name>A0A3B5LZB9_9TELE</name>
<keyword evidence="5" id="KW-1015">Disulfide bond</keyword>
<dbReference type="PRINTS" id="PR00722">
    <property type="entry name" value="CHYMOTRYPSIN"/>
</dbReference>
<reference evidence="9" key="2">
    <citation type="submission" date="2025-09" db="UniProtKB">
        <authorList>
            <consortium name="Ensembl"/>
        </authorList>
    </citation>
    <scope>IDENTIFICATION</scope>
</reference>
<organism evidence="9 10">
    <name type="scientific">Xiphophorus couchianus</name>
    <name type="common">Monterrey platyfish</name>
    <dbReference type="NCBI Taxonomy" id="32473"/>
    <lineage>
        <taxon>Eukaryota</taxon>
        <taxon>Metazoa</taxon>
        <taxon>Chordata</taxon>
        <taxon>Craniata</taxon>
        <taxon>Vertebrata</taxon>
        <taxon>Euteleostomi</taxon>
        <taxon>Actinopterygii</taxon>
        <taxon>Neopterygii</taxon>
        <taxon>Teleostei</taxon>
        <taxon>Neoteleostei</taxon>
        <taxon>Acanthomorphata</taxon>
        <taxon>Ovalentaria</taxon>
        <taxon>Atherinomorphae</taxon>
        <taxon>Cyprinodontiformes</taxon>
        <taxon>Poeciliidae</taxon>
        <taxon>Poeciliinae</taxon>
        <taxon>Xiphophorus</taxon>
    </lineage>
</organism>
<dbReference type="PROSITE" id="PS00134">
    <property type="entry name" value="TRYPSIN_HIS"/>
    <property type="match status" value="1"/>
</dbReference>
<dbReference type="PANTHER" id="PTHR24253">
    <property type="entry name" value="TRANSMEMBRANE PROTEASE SERINE"/>
    <property type="match status" value="1"/>
</dbReference>
<evidence type="ECO:0000259" key="8">
    <source>
        <dbReference type="PROSITE" id="PS50240"/>
    </source>
</evidence>
<keyword evidence="2" id="KW-0732">Signal</keyword>
<evidence type="ECO:0000256" key="2">
    <source>
        <dbReference type="ARBA" id="ARBA00022729"/>
    </source>
</evidence>
<dbReference type="GeneTree" id="ENSGT00940000163160"/>
<dbReference type="InterPro" id="IPR018114">
    <property type="entry name" value="TRYPSIN_HIS"/>
</dbReference>
<evidence type="ECO:0000256" key="5">
    <source>
        <dbReference type="ARBA" id="ARBA00023157"/>
    </source>
</evidence>
<accession>A0A3B5LZB9</accession>
<dbReference type="InterPro" id="IPR001254">
    <property type="entry name" value="Trypsin_dom"/>
</dbReference>
<evidence type="ECO:0000313" key="10">
    <source>
        <dbReference type="Proteomes" id="UP000261380"/>
    </source>
</evidence>
<dbReference type="FunFam" id="2.40.10.10:FF:000024">
    <property type="entry name" value="Serine protease 53"/>
    <property type="match status" value="1"/>
</dbReference>
<dbReference type="Pfam" id="PF00089">
    <property type="entry name" value="Trypsin"/>
    <property type="match status" value="1"/>
</dbReference>
<dbReference type="STRING" id="32473.ENSXCOP00000014701"/>
<keyword evidence="3 7" id="KW-0378">Hydrolase</keyword>
<protein>
    <recommendedName>
        <fullName evidence="8">Peptidase S1 domain-containing protein</fullName>
    </recommendedName>
</protein>
<dbReference type="SUPFAM" id="SSF50494">
    <property type="entry name" value="Trypsin-like serine proteases"/>
    <property type="match status" value="1"/>
</dbReference>
<evidence type="ECO:0000256" key="4">
    <source>
        <dbReference type="ARBA" id="ARBA00022825"/>
    </source>
</evidence>
<dbReference type="GO" id="GO:0004252">
    <property type="term" value="F:serine-type endopeptidase activity"/>
    <property type="evidence" value="ECO:0007669"/>
    <property type="project" value="InterPro"/>
</dbReference>
<dbReference type="InterPro" id="IPR043504">
    <property type="entry name" value="Peptidase_S1_PA_chymotrypsin"/>
</dbReference>
<proteinExistence type="predicted"/>
<keyword evidence="4 7" id="KW-0720">Serine protease</keyword>
<dbReference type="InterPro" id="IPR001314">
    <property type="entry name" value="Peptidase_S1A"/>
</dbReference>
<dbReference type="InterPro" id="IPR033116">
    <property type="entry name" value="TRYPSIN_SER"/>
</dbReference>
<dbReference type="GO" id="GO:0006508">
    <property type="term" value="P:proteolysis"/>
    <property type="evidence" value="ECO:0007669"/>
    <property type="project" value="UniProtKB-KW"/>
</dbReference>
<dbReference type="PANTHER" id="PTHR24253:SF144">
    <property type="entry name" value="CHYMOTRYPSIN-LIKE PROTEASE CTRL-1-RELATED"/>
    <property type="match status" value="1"/>
</dbReference>
<evidence type="ECO:0000256" key="6">
    <source>
        <dbReference type="ARBA" id="ARBA00023180"/>
    </source>
</evidence>
<evidence type="ECO:0000313" key="9">
    <source>
        <dbReference type="Ensembl" id="ENSXCOP00000014701.1"/>
    </source>
</evidence>
<keyword evidence="1 7" id="KW-0645">Protease</keyword>
<dbReference type="AlphaFoldDB" id="A0A3B5LZB9"/>
<dbReference type="PROSITE" id="PS00135">
    <property type="entry name" value="TRYPSIN_SER"/>
    <property type="match status" value="1"/>
</dbReference>
<keyword evidence="10" id="KW-1185">Reference proteome</keyword>
<evidence type="ECO:0000256" key="3">
    <source>
        <dbReference type="ARBA" id="ARBA00022801"/>
    </source>
</evidence>
<evidence type="ECO:0000256" key="7">
    <source>
        <dbReference type="RuleBase" id="RU363034"/>
    </source>
</evidence>
<feature type="domain" description="Peptidase S1" evidence="8">
    <location>
        <begin position="40"/>
        <end position="269"/>
    </location>
</feature>
<keyword evidence="6" id="KW-0325">Glycoprotein</keyword>
<dbReference type="Gene3D" id="2.40.10.10">
    <property type="entry name" value="Trypsin-like serine proteases"/>
    <property type="match status" value="1"/>
</dbReference>